<dbReference type="AlphaFoldDB" id="A0A9D1XAC7"/>
<dbReference type="GO" id="GO:0009418">
    <property type="term" value="C:pilus shaft"/>
    <property type="evidence" value="ECO:0007669"/>
    <property type="project" value="InterPro"/>
</dbReference>
<feature type="chain" id="PRO_5039459411" evidence="1">
    <location>
        <begin position="24"/>
        <end position="599"/>
    </location>
</feature>
<name>A0A9D1XAC7_9BACT</name>
<evidence type="ECO:0000256" key="1">
    <source>
        <dbReference type="SAM" id="SignalP"/>
    </source>
</evidence>
<evidence type="ECO:0000313" key="3">
    <source>
        <dbReference type="EMBL" id="HIX75849.1"/>
    </source>
</evidence>
<dbReference type="InterPro" id="IPR029140">
    <property type="entry name" value="Mfa1_C"/>
</dbReference>
<organism evidence="3 4">
    <name type="scientific">Candidatus Parabacteroides intestinipullorum</name>
    <dbReference type="NCBI Taxonomy" id="2838723"/>
    <lineage>
        <taxon>Bacteria</taxon>
        <taxon>Pseudomonadati</taxon>
        <taxon>Bacteroidota</taxon>
        <taxon>Bacteroidia</taxon>
        <taxon>Bacteroidales</taxon>
        <taxon>Tannerellaceae</taxon>
        <taxon>Parabacteroides</taxon>
    </lineage>
</organism>
<dbReference type="InterPro" id="IPR047786">
    <property type="entry name" value="Mfa1_fim"/>
</dbReference>
<protein>
    <submittedName>
        <fullName evidence="3">Mfa1 family fimbria major subunit</fullName>
    </submittedName>
</protein>
<evidence type="ECO:0000259" key="2">
    <source>
        <dbReference type="Pfam" id="PF15495"/>
    </source>
</evidence>
<gene>
    <name evidence="3" type="ORF">H9977_12575</name>
</gene>
<evidence type="ECO:0000313" key="4">
    <source>
        <dbReference type="Proteomes" id="UP000886740"/>
    </source>
</evidence>
<dbReference type="Gene3D" id="2.60.40.2580">
    <property type="match status" value="1"/>
</dbReference>
<feature type="domain" description="Minor fimbrium subunit Mfa1 C-terminal" evidence="2">
    <location>
        <begin position="507"/>
        <end position="581"/>
    </location>
</feature>
<dbReference type="EMBL" id="DXEL01000085">
    <property type="protein sequence ID" value="HIX75849.1"/>
    <property type="molecule type" value="Genomic_DNA"/>
</dbReference>
<dbReference type="NCBIfam" id="NF038041">
    <property type="entry name" value="fim_Mfa1_fam"/>
    <property type="match status" value="1"/>
</dbReference>
<reference evidence="3" key="2">
    <citation type="submission" date="2021-04" db="EMBL/GenBank/DDBJ databases">
        <authorList>
            <person name="Gilroy R."/>
        </authorList>
    </citation>
    <scope>NUCLEOTIDE SEQUENCE</scope>
    <source>
        <strain evidence="3">ChiGjej6B6-14162</strain>
    </source>
</reference>
<sequence>MNTYILYAKATLAALLAAPLLWACSEEEVPDPQLYTPEGVPFAYVSIGFSTGMNPVTKAETPTGGEGGDGDEKGQVYENQINNIHLFFYNIKDPTKDGEVGVNMHHDTTIVAHKYLTIGEFEYSDTQATTDVIPVENLLVGNAYHVLAVVNAGENYGKDFAKLRNLQEATVTTLYTYDEQNKKYSNFLMSSERDEDPRLTIYANNSEGNPASTEIYVERVTARVDYRLADDFSEEIKSGKDVIATAEITGAMLVNTLNSDATSYLLKRVTKENAGFNTDVIFLGDEKLSDDKTASNYVIDPYAGKTKSESDFESATYFPSIDYDNASDWEKDDLFIKGDEITVGSETWNRIGYPKENVNQNGSKDRSTGVVFRAEITLPDATAPATFFMWNGSIYKTLEKAMEAFDPNGWKLVTSATYWNEINTYGDLKTKFIDRLKSGDPTGYKVYLLKQVEGKGDEESVDKNSLSWTYYMEYINHYKSTDGVVTVDVNTNAGTTRRLLHAYNVGTYKEGVCYYTYWIKHANDQKPENDLENGDGSGVMEYAIVRNNVYKLSVKGMGSIGGDIPGDESLMINFSVKDWTLLEAEDIELTDNTQEGGGV</sequence>
<proteinExistence type="predicted"/>
<reference evidence="3" key="1">
    <citation type="journal article" date="2021" name="PeerJ">
        <title>Extensive microbial diversity within the chicken gut microbiome revealed by metagenomics and culture.</title>
        <authorList>
            <person name="Gilroy R."/>
            <person name="Ravi A."/>
            <person name="Getino M."/>
            <person name="Pursley I."/>
            <person name="Horton D.L."/>
            <person name="Alikhan N.F."/>
            <person name="Baker D."/>
            <person name="Gharbi K."/>
            <person name="Hall N."/>
            <person name="Watson M."/>
            <person name="Adriaenssens E.M."/>
            <person name="Foster-Nyarko E."/>
            <person name="Jarju S."/>
            <person name="Secka A."/>
            <person name="Antonio M."/>
            <person name="Oren A."/>
            <person name="Chaudhuri R.R."/>
            <person name="La Ragione R."/>
            <person name="Hildebrand F."/>
            <person name="Pallen M.J."/>
        </authorList>
    </citation>
    <scope>NUCLEOTIDE SEQUENCE</scope>
    <source>
        <strain evidence="3">ChiGjej6B6-14162</strain>
    </source>
</reference>
<accession>A0A9D1XAC7</accession>
<dbReference type="Proteomes" id="UP000886740">
    <property type="component" value="Unassembled WGS sequence"/>
</dbReference>
<feature type="signal peptide" evidence="1">
    <location>
        <begin position="1"/>
        <end position="23"/>
    </location>
</feature>
<dbReference type="Gene3D" id="2.60.40.3690">
    <property type="match status" value="1"/>
</dbReference>
<dbReference type="Pfam" id="PF15495">
    <property type="entry name" value="Fimbrillin_C"/>
    <property type="match status" value="1"/>
</dbReference>
<comment type="caution">
    <text evidence="3">The sequence shown here is derived from an EMBL/GenBank/DDBJ whole genome shotgun (WGS) entry which is preliminary data.</text>
</comment>
<keyword evidence="1" id="KW-0732">Signal</keyword>